<dbReference type="EMBL" id="JAPTSV010000001">
    <property type="protein sequence ID" value="KAJ1531465.1"/>
    <property type="molecule type" value="Genomic_DNA"/>
</dbReference>
<organism evidence="6 7">
    <name type="scientific">Megalurothrips usitatus</name>
    <name type="common">bean blossom thrips</name>
    <dbReference type="NCBI Taxonomy" id="439358"/>
    <lineage>
        <taxon>Eukaryota</taxon>
        <taxon>Metazoa</taxon>
        <taxon>Ecdysozoa</taxon>
        <taxon>Arthropoda</taxon>
        <taxon>Hexapoda</taxon>
        <taxon>Insecta</taxon>
        <taxon>Pterygota</taxon>
        <taxon>Neoptera</taxon>
        <taxon>Paraneoptera</taxon>
        <taxon>Thysanoptera</taxon>
        <taxon>Terebrantia</taxon>
        <taxon>Thripoidea</taxon>
        <taxon>Thripidae</taxon>
        <taxon>Megalurothrips</taxon>
    </lineage>
</organism>
<dbReference type="PROSITE" id="PS50304">
    <property type="entry name" value="TUDOR"/>
    <property type="match status" value="1"/>
</dbReference>
<feature type="domain" description="Tudor" evidence="5">
    <location>
        <begin position="72"/>
        <end position="129"/>
    </location>
</feature>
<sequence length="916" mass="101593">MDSNLHHEECSPKVWNLPCQEERLFPSDSEYSVFVQHIDEDGAVWVMLESEVQIMEVISEALNSTLTEETISKPVLKQAVSALNEDGVRYRAIIKRIEPDLCVKFIDFGDERVVGVKDLAPLPAPLSVIRALAMRVNLPVDSTAVPIVGGSLLVKHVKTDRGAVTVDARVPNPVVLPPSEYSQIQELPCLSVCAESDVSESTNARAMPDENVTLLDVELSAPPLHLDSQLGSIEDSLKLAQGENSKDAEEPETKEVSENLEASASCVVLERDGGDQVGGRMESPVDNVTIDFPIVLDAQIQSHSVSRSIPEATVDANSLSEKTLCVAGTAVKTTSSEEGELHISSKGSSIADSKDFPPTPSSQSEFISACKGDSKEKENLSHEGAQEPSHDSLISTLGRHPHIGAGSALETLHSNGYVDMGGAGDGRVNSNVYRNAPRKITKGRNSPNFRPFSPQPLNPPVPPQTNLPASNAKPAPQKLVVSTSHQDFKTILDFELAIIREQNRLQMLQLQKKMEKDLALNMKMVKDELAAFRNEVNGRLSMINDSVVHKMADIYSDIAMIKNDRELNRGPAVGSSQVRQFQSTDSRSKQPFGTGLRNLQESTNTYKSNQSHYNDNHHGNPNFGSEFQSNAQNLYARQASETFCEKDTNNMDSSNVPPNRLMSQRKEKMMDRENPHRQQSNFSVGLYNPNEYPKVDYFDPSKTGAESDNELNNKKGSSGCIVCVNNLCPEKITPDLLFNLFGVYGNVQRVKISAQDKGRAYIEMADPAQAEEVVRHLNNVQLMGLRLHVTRCSFERLNLSRQEFQTNMCKDFTKPQLAKLHRYHFIKWDAQKLYPPSSKLMLSNVLSSVTDEKIKGEFSKNGFHIQNIFNQVCSNEEKKLVFVTLSSVEEAVNALTVMHLKELSDWMMMRISFAKV</sequence>
<dbReference type="PROSITE" id="PS50102">
    <property type="entry name" value="RRM"/>
    <property type="match status" value="1"/>
</dbReference>
<dbReference type="SUPFAM" id="SSF63748">
    <property type="entry name" value="Tudor/PWWP/MBT"/>
    <property type="match status" value="1"/>
</dbReference>
<dbReference type="Pfam" id="PF13893">
    <property type="entry name" value="RRM_5"/>
    <property type="match status" value="1"/>
</dbReference>
<evidence type="ECO:0000259" key="5">
    <source>
        <dbReference type="PROSITE" id="PS50304"/>
    </source>
</evidence>
<feature type="region of interest" description="Disordered" evidence="3">
    <location>
        <begin position="241"/>
        <end position="260"/>
    </location>
</feature>
<evidence type="ECO:0000256" key="1">
    <source>
        <dbReference type="ARBA" id="ARBA00022884"/>
    </source>
</evidence>
<dbReference type="InterPro" id="IPR002999">
    <property type="entry name" value="Tudor"/>
</dbReference>
<feature type="region of interest" description="Disordered" evidence="3">
    <location>
        <begin position="335"/>
        <end position="399"/>
    </location>
</feature>
<feature type="region of interest" description="Disordered" evidence="3">
    <location>
        <begin position="667"/>
        <end position="686"/>
    </location>
</feature>
<dbReference type="InterPro" id="IPR012677">
    <property type="entry name" value="Nucleotide-bd_a/b_plait_sf"/>
</dbReference>
<dbReference type="SMART" id="SM00360">
    <property type="entry name" value="RRM"/>
    <property type="match status" value="2"/>
</dbReference>
<dbReference type="Pfam" id="PF00567">
    <property type="entry name" value="TUDOR"/>
    <property type="match status" value="1"/>
</dbReference>
<feature type="compositionally biased region" description="Basic and acidic residues" evidence="3">
    <location>
        <begin position="667"/>
        <end position="676"/>
    </location>
</feature>
<gene>
    <name evidence="6" type="ORF">ONE63_000140</name>
</gene>
<evidence type="ECO:0000313" key="7">
    <source>
        <dbReference type="Proteomes" id="UP001075354"/>
    </source>
</evidence>
<reference evidence="6" key="1">
    <citation type="submission" date="2022-12" db="EMBL/GenBank/DDBJ databases">
        <title>Chromosome-level genome assembly of the bean flower thrips Megalurothrips usitatus.</title>
        <authorList>
            <person name="Ma L."/>
            <person name="Liu Q."/>
            <person name="Li H."/>
            <person name="Cai W."/>
        </authorList>
    </citation>
    <scope>NUCLEOTIDE SEQUENCE</scope>
    <source>
        <strain evidence="6">Cailab_2022a</strain>
    </source>
</reference>
<dbReference type="Gene3D" id="3.30.70.330">
    <property type="match status" value="2"/>
</dbReference>
<dbReference type="InterPro" id="IPR035979">
    <property type="entry name" value="RBD_domain_sf"/>
</dbReference>
<keyword evidence="7" id="KW-1185">Reference proteome</keyword>
<feature type="compositionally biased region" description="Basic and acidic residues" evidence="3">
    <location>
        <begin position="372"/>
        <end position="390"/>
    </location>
</feature>
<dbReference type="InterPro" id="IPR000504">
    <property type="entry name" value="RRM_dom"/>
</dbReference>
<dbReference type="PANTHER" id="PTHR15592">
    <property type="entry name" value="MATRIN 3/NUCLEAR PROTEIN 220-RELATED"/>
    <property type="match status" value="1"/>
</dbReference>
<dbReference type="SUPFAM" id="SSF54928">
    <property type="entry name" value="RNA-binding domain, RBD"/>
    <property type="match status" value="1"/>
</dbReference>
<dbReference type="Gene3D" id="2.40.50.90">
    <property type="match status" value="1"/>
</dbReference>
<dbReference type="GO" id="GO:0003723">
    <property type="term" value="F:RNA binding"/>
    <property type="evidence" value="ECO:0007669"/>
    <property type="project" value="UniProtKB-UniRule"/>
</dbReference>
<name>A0AAV7XXJ2_9NEOP</name>
<dbReference type="InterPro" id="IPR035437">
    <property type="entry name" value="SNase_OB-fold_sf"/>
</dbReference>
<feature type="compositionally biased region" description="Polar residues" evidence="3">
    <location>
        <begin position="574"/>
        <end position="613"/>
    </location>
</feature>
<protein>
    <recommendedName>
        <fullName evidence="8">RRM domain-containing protein</fullName>
    </recommendedName>
</protein>
<dbReference type="Gene3D" id="2.30.30.140">
    <property type="match status" value="1"/>
</dbReference>
<evidence type="ECO:0008006" key="8">
    <source>
        <dbReference type="Google" id="ProtNLM"/>
    </source>
</evidence>
<evidence type="ECO:0000313" key="6">
    <source>
        <dbReference type="EMBL" id="KAJ1531464.1"/>
    </source>
</evidence>
<dbReference type="AlphaFoldDB" id="A0AAV7XXJ2"/>
<dbReference type="Proteomes" id="UP001075354">
    <property type="component" value="Chromosome 1"/>
</dbReference>
<evidence type="ECO:0000256" key="3">
    <source>
        <dbReference type="SAM" id="MobiDB-lite"/>
    </source>
</evidence>
<dbReference type="EMBL" id="JAPTSV010000001">
    <property type="protein sequence ID" value="KAJ1531464.1"/>
    <property type="molecule type" value="Genomic_DNA"/>
</dbReference>
<feature type="domain" description="RRM" evidence="4">
    <location>
        <begin position="720"/>
        <end position="794"/>
    </location>
</feature>
<dbReference type="SMART" id="SM00333">
    <property type="entry name" value="TUDOR"/>
    <property type="match status" value="1"/>
</dbReference>
<proteinExistence type="predicted"/>
<evidence type="ECO:0000259" key="4">
    <source>
        <dbReference type="PROSITE" id="PS50102"/>
    </source>
</evidence>
<dbReference type="GO" id="GO:0005737">
    <property type="term" value="C:cytoplasm"/>
    <property type="evidence" value="ECO:0007669"/>
    <property type="project" value="UniProtKB-ARBA"/>
</dbReference>
<feature type="region of interest" description="Disordered" evidence="3">
    <location>
        <begin position="437"/>
        <end position="476"/>
    </location>
</feature>
<dbReference type="EMBL" id="JAPTSV010000001">
    <property type="protein sequence ID" value="KAJ1531462.1"/>
    <property type="molecule type" value="Genomic_DNA"/>
</dbReference>
<keyword evidence="1 2" id="KW-0694">RNA-binding</keyword>
<accession>A0AAV7XXJ2</accession>
<feature type="compositionally biased region" description="Basic and acidic residues" evidence="3">
    <location>
        <begin position="244"/>
        <end position="257"/>
    </location>
</feature>
<feature type="region of interest" description="Disordered" evidence="3">
    <location>
        <begin position="568"/>
        <end position="627"/>
    </location>
</feature>
<feature type="compositionally biased region" description="Pro residues" evidence="3">
    <location>
        <begin position="453"/>
        <end position="465"/>
    </location>
</feature>
<comment type="caution">
    <text evidence="6">The sequence shown here is derived from an EMBL/GenBank/DDBJ whole genome shotgun (WGS) entry which is preliminary data.</text>
</comment>
<evidence type="ECO:0000256" key="2">
    <source>
        <dbReference type="PROSITE-ProRule" id="PRU00176"/>
    </source>
</evidence>